<feature type="region of interest" description="Disordered" evidence="1">
    <location>
        <begin position="202"/>
        <end position="222"/>
    </location>
</feature>
<evidence type="ECO:0000313" key="2">
    <source>
        <dbReference type="EMBL" id="EJK75600.1"/>
    </source>
</evidence>
<protein>
    <submittedName>
        <fullName evidence="2">Uncharacterized protein</fullName>
    </submittedName>
</protein>
<reference evidence="2 3" key="1">
    <citation type="journal article" date="2012" name="Genome Biol.">
        <title>Genome and low-iron response of an oceanic diatom adapted to chronic iron limitation.</title>
        <authorList>
            <person name="Lommer M."/>
            <person name="Specht M."/>
            <person name="Roy A.S."/>
            <person name="Kraemer L."/>
            <person name="Andreson R."/>
            <person name="Gutowska M.A."/>
            <person name="Wolf J."/>
            <person name="Bergner S.V."/>
            <person name="Schilhabel M.B."/>
            <person name="Klostermeier U.C."/>
            <person name="Beiko R.G."/>
            <person name="Rosenstiel P."/>
            <person name="Hippler M."/>
            <person name="Laroche J."/>
        </authorList>
    </citation>
    <scope>NUCLEOTIDE SEQUENCE [LARGE SCALE GENOMIC DNA]</scope>
    <source>
        <strain evidence="2 3">CCMP1005</strain>
    </source>
</reference>
<proteinExistence type="predicted"/>
<accession>K0TDU4</accession>
<gene>
    <name evidence="2" type="ORF">THAOC_02673</name>
</gene>
<organism evidence="2 3">
    <name type="scientific">Thalassiosira oceanica</name>
    <name type="common">Marine diatom</name>
    <dbReference type="NCBI Taxonomy" id="159749"/>
    <lineage>
        <taxon>Eukaryota</taxon>
        <taxon>Sar</taxon>
        <taxon>Stramenopiles</taxon>
        <taxon>Ochrophyta</taxon>
        <taxon>Bacillariophyta</taxon>
        <taxon>Coscinodiscophyceae</taxon>
        <taxon>Thalassiosirophycidae</taxon>
        <taxon>Thalassiosirales</taxon>
        <taxon>Thalassiosiraceae</taxon>
        <taxon>Thalassiosira</taxon>
    </lineage>
</organism>
<evidence type="ECO:0000256" key="1">
    <source>
        <dbReference type="SAM" id="MobiDB-lite"/>
    </source>
</evidence>
<dbReference type="AlphaFoldDB" id="K0TDU4"/>
<dbReference type="EMBL" id="AGNL01002840">
    <property type="protein sequence ID" value="EJK75600.1"/>
    <property type="molecule type" value="Genomic_DNA"/>
</dbReference>
<sequence length="467" mass="50964">MSRPARPRVRRRGPSAPPAPDAPAADPTRQGTQQGHATAAPGGRWCAGRVSTRFSVDSGKMSRPNPNERIELLQTDESGEENSPQNSPLRASRGRLGRAVSSPLSPLNGSPYGRNPSGKRKRGADDEQEDDTNSSDRIRSKGESIGLISVISNCVSGVVTQKSGRIYAATATPNLLVDGKAPKEISDFACNQNVHRKLVIATTNRQPQQRAGTNSPRKRQRNDCCSKKKCTECGVAKGRRSFSGGSTVCDCCTKKKCTECGVAKDGEVGDLRQCNSCREMLPRGQFLVGHWRDETSRECLLCEQACKFSELPLDQQQLLESVAEEYDSAHNCRQSDDFNLSLSKCVESGIDLGMAALYTRMNASGFASRLTFPYGSDADYKRILNLIQRATASKPLLTDIKPGSGRTTVSRSIAETMLHKRLQEEELGDQDDPRVPYYKNPNVHSLLENSLQSAESIDVNSDGMHGD</sequence>
<evidence type="ECO:0000313" key="3">
    <source>
        <dbReference type="Proteomes" id="UP000266841"/>
    </source>
</evidence>
<feature type="compositionally biased region" description="Polar residues" evidence="1">
    <location>
        <begin position="202"/>
        <end position="215"/>
    </location>
</feature>
<feature type="non-terminal residue" evidence="2">
    <location>
        <position position="467"/>
    </location>
</feature>
<comment type="caution">
    <text evidence="2">The sequence shown here is derived from an EMBL/GenBank/DDBJ whole genome shotgun (WGS) entry which is preliminary data.</text>
</comment>
<name>K0TDU4_THAOC</name>
<keyword evidence="3" id="KW-1185">Reference proteome</keyword>
<dbReference type="Proteomes" id="UP000266841">
    <property type="component" value="Unassembled WGS sequence"/>
</dbReference>
<feature type="compositionally biased region" description="Basic residues" evidence="1">
    <location>
        <begin position="1"/>
        <end position="13"/>
    </location>
</feature>
<feature type="region of interest" description="Disordered" evidence="1">
    <location>
        <begin position="1"/>
        <end position="140"/>
    </location>
</feature>